<protein>
    <recommendedName>
        <fullName evidence="3">Phage protein</fullName>
    </recommendedName>
</protein>
<sequence length="165" mass="19783">MDKAEYILTHYNELKWELEMLKYRLNNFKPVTENEVISSLVFERSDEPKVTSTPTNQRSEMIALSFREKMVQENEELLSDLSQRYIRLASDLETFDMAIRFLKGDLSEFAVELLKPDCNWDYLMREFHISRGTVHNWRRKLLEHIRQIFVKLGRSLTIELYMNSP</sequence>
<reference evidence="1 2" key="1">
    <citation type="journal article" date="2016" name="Sci. Rep.">
        <title>Serotype IV Streptococcus agalactiae ST-452 has arisen from large genomic recombination events between CC23 and the hypervirulent CC17 lineages.</title>
        <authorList>
            <person name="Campisi E."/>
            <person name="Rinaudo C.D."/>
            <person name="Donati C."/>
            <person name="Barucco M."/>
            <person name="Torricelli G."/>
            <person name="Edwards M.S."/>
            <person name="Baker C.J."/>
            <person name="Margarit I."/>
            <person name="Rosini R."/>
        </authorList>
    </citation>
    <scope>NUCLEOTIDE SEQUENCE [LARGE SCALE GENOMIC DNA]</scope>
    <source>
        <strain evidence="1 2">CZ-PW-140</strain>
    </source>
</reference>
<dbReference type="EMBL" id="MAWT01000044">
    <property type="protein sequence ID" value="OCM70675.1"/>
    <property type="molecule type" value="Genomic_DNA"/>
</dbReference>
<dbReference type="OMA" id="HILTHYN"/>
<accession>A0A7V8A2Y1</accession>
<organism evidence="1 2">
    <name type="scientific">Streptococcus agalactiae</name>
    <dbReference type="NCBI Taxonomy" id="1311"/>
    <lineage>
        <taxon>Bacteria</taxon>
        <taxon>Bacillati</taxon>
        <taxon>Bacillota</taxon>
        <taxon>Bacilli</taxon>
        <taxon>Lactobacillales</taxon>
        <taxon>Streptococcaceae</taxon>
        <taxon>Streptococcus</taxon>
    </lineage>
</organism>
<evidence type="ECO:0008006" key="3">
    <source>
        <dbReference type="Google" id="ProtNLM"/>
    </source>
</evidence>
<evidence type="ECO:0000313" key="2">
    <source>
        <dbReference type="Proteomes" id="UP000093122"/>
    </source>
</evidence>
<name>A0A7V8A2Y1_STRAG</name>
<dbReference type="RefSeq" id="WP_000356300.1">
    <property type="nucleotide sequence ID" value="NZ_AP018935.1"/>
</dbReference>
<gene>
    <name evidence="1" type="ORF">AX245_03855</name>
</gene>
<evidence type="ECO:0000313" key="1">
    <source>
        <dbReference type="EMBL" id="OCM70675.1"/>
    </source>
</evidence>
<dbReference type="Proteomes" id="UP000093122">
    <property type="component" value="Unassembled WGS sequence"/>
</dbReference>
<dbReference type="KEGG" id="sage:EN72_03750"/>
<proteinExistence type="predicted"/>
<dbReference type="AlphaFoldDB" id="A0A7V8A2Y1"/>
<comment type="caution">
    <text evidence="1">The sequence shown here is derived from an EMBL/GenBank/DDBJ whole genome shotgun (WGS) entry which is preliminary data.</text>
</comment>